<protein>
    <submittedName>
        <fullName evidence="1">Uncharacterized protein</fullName>
    </submittedName>
</protein>
<evidence type="ECO:0000313" key="2">
    <source>
        <dbReference type="Proteomes" id="UP000887013"/>
    </source>
</evidence>
<name>A0A8X6M9Q4_NEPPI</name>
<dbReference type="Proteomes" id="UP000887013">
    <property type="component" value="Unassembled WGS sequence"/>
</dbReference>
<organism evidence="1 2">
    <name type="scientific">Nephila pilipes</name>
    <name type="common">Giant wood spider</name>
    <name type="synonym">Nephila maculata</name>
    <dbReference type="NCBI Taxonomy" id="299642"/>
    <lineage>
        <taxon>Eukaryota</taxon>
        <taxon>Metazoa</taxon>
        <taxon>Ecdysozoa</taxon>
        <taxon>Arthropoda</taxon>
        <taxon>Chelicerata</taxon>
        <taxon>Arachnida</taxon>
        <taxon>Araneae</taxon>
        <taxon>Araneomorphae</taxon>
        <taxon>Entelegynae</taxon>
        <taxon>Araneoidea</taxon>
        <taxon>Nephilidae</taxon>
        <taxon>Nephila</taxon>
    </lineage>
</organism>
<accession>A0A8X6M9Q4</accession>
<dbReference type="EMBL" id="BMAW01042214">
    <property type="protein sequence ID" value="GFS33105.1"/>
    <property type="molecule type" value="Genomic_DNA"/>
</dbReference>
<evidence type="ECO:0000313" key="1">
    <source>
        <dbReference type="EMBL" id="GFS33105.1"/>
    </source>
</evidence>
<proteinExistence type="predicted"/>
<sequence>MFFCLECCHIFPIFFYAALLLAEKTGYTCCRLLYTHREHTNAAAAAYLLLAGWHNRPALQRRGYLHFAAHIKAQPPPLSKPRTGKGCSAAFRLLCSGGAQFLWFSQKFSQDMY</sequence>
<dbReference type="AlphaFoldDB" id="A0A8X6M9Q4"/>
<keyword evidence="2" id="KW-1185">Reference proteome</keyword>
<gene>
    <name evidence="1" type="ORF">NPIL_536221</name>
</gene>
<reference evidence="1" key="1">
    <citation type="submission" date="2020-08" db="EMBL/GenBank/DDBJ databases">
        <title>Multicomponent nature underlies the extraordinary mechanical properties of spider dragline silk.</title>
        <authorList>
            <person name="Kono N."/>
            <person name="Nakamura H."/>
            <person name="Mori M."/>
            <person name="Yoshida Y."/>
            <person name="Ohtoshi R."/>
            <person name="Malay A.D."/>
            <person name="Moran D.A.P."/>
            <person name="Tomita M."/>
            <person name="Numata K."/>
            <person name="Arakawa K."/>
        </authorList>
    </citation>
    <scope>NUCLEOTIDE SEQUENCE</scope>
</reference>
<comment type="caution">
    <text evidence="1">The sequence shown here is derived from an EMBL/GenBank/DDBJ whole genome shotgun (WGS) entry which is preliminary data.</text>
</comment>